<feature type="domain" description="Helix-turn-helix" evidence="1">
    <location>
        <begin position="13"/>
        <end position="56"/>
    </location>
</feature>
<organism evidence="2 3">
    <name type="scientific">Actinomycetospora endophytica</name>
    <dbReference type="NCBI Taxonomy" id="2291215"/>
    <lineage>
        <taxon>Bacteria</taxon>
        <taxon>Bacillati</taxon>
        <taxon>Actinomycetota</taxon>
        <taxon>Actinomycetes</taxon>
        <taxon>Pseudonocardiales</taxon>
        <taxon>Pseudonocardiaceae</taxon>
        <taxon>Actinomycetospora</taxon>
    </lineage>
</organism>
<gene>
    <name evidence="2" type="ORF">LQ327_09350</name>
</gene>
<evidence type="ECO:0000313" key="3">
    <source>
        <dbReference type="Proteomes" id="UP001199469"/>
    </source>
</evidence>
<keyword evidence="3" id="KW-1185">Reference proteome</keyword>
<sequence>MTINERTTATPTFYDVAEVATMFKMSRMTVYRAINSGELRAIRIRGRLLVPAAVIEGLVAEATAEPVGAAPDAFGRIGGESS</sequence>
<dbReference type="InterPro" id="IPR041657">
    <property type="entry name" value="HTH_17"/>
</dbReference>
<evidence type="ECO:0000259" key="1">
    <source>
        <dbReference type="Pfam" id="PF12728"/>
    </source>
</evidence>
<comment type="caution">
    <text evidence="2">The sequence shown here is derived from an EMBL/GenBank/DDBJ whole genome shotgun (WGS) entry which is preliminary data.</text>
</comment>
<dbReference type="Proteomes" id="UP001199469">
    <property type="component" value="Unassembled WGS sequence"/>
</dbReference>
<dbReference type="RefSeq" id="WP_230731874.1">
    <property type="nucleotide sequence ID" value="NZ_JAJNDB010000001.1"/>
</dbReference>
<reference evidence="2 3" key="1">
    <citation type="submission" date="2021-11" db="EMBL/GenBank/DDBJ databases">
        <title>Draft genome sequence of Actinomycetospora sp. SF1 isolated from the rhizosphere soil.</title>
        <authorList>
            <person name="Duangmal K."/>
            <person name="Chantavorakit T."/>
        </authorList>
    </citation>
    <scope>NUCLEOTIDE SEQUENCE [LARGE SCALE GENOMIC DNA]</scope>
    <source>
        <strain evidence="2 3">TBRC 5722</strain>
    </source>
</reference>
<dbReference type="EMBL" id="JAJNDB010000001">
    <property type="protein sequence ID" value="MCD2193586.1"/>
    <property type="molecule type" value="Genomic_DNA"/>
</dbReference>
<protein>
    <submittedName>
        <fullName evidence="2">Helix-turn-helix domain-containing protein</fullName>
    </submittedName>
</protein>
<name>A0ABS8P853_9PSEU</name>
<dbReference type="InterPro" id="IPR010093">
    <property type="entry name" value="SinI_DNA-bd"/>
</dbReference>
<dbReference type="Pfam" id="PF12728">
    <property type="entry name" value="HTH_17"/>
    <property type="match status" value="1"/>
</dbReference>
<dbReference type="NCBIfam" id="TIGR01764">
    <property type="entry name" value="excise"/>
    <property type="match status" value="1"/>
</dbReference>
<accession>A0ABS8P853</accession>
<evidence type="ECO:0000313" key="2">
    <source>
        <dbReference type="EMBL" id="MCD2193586.1"/>
    </source>
</evidence>
<proteinExistence type="predicted"/>